<proteinExistence type="predicted"/>
<feature type="compositionally biased region" description="Basic and acidic residues" evidence="1">
    <location>
        <begin position="1"/>
        <end position="23"/>
    </location>
</feature>
<dbReference type="Proteomes" id="UP001597090">
    <property type="component" value="Unassembled WGS sequence"/>
</dbReference>
<evidence type="ECO:0000256" key="1">
    <source>
        <dbReference type="SAM" id="MobiDB-lite"/>
    </source>
</evidence>
<organism evidence="2 3">
    <name type="scientific">Lysobacter koreensis</name>
    <dbReference type="NCBI Taxonomy" id="266122"/>
    <lineage>
        <taxon>Bacteria</taxon>
        <taxon>Pseudomonadati</taxon>
        <taxon>Pseudomonadota</taxon>
        <taxon>Gammaproteobacteria</taxon>
        <taxon>Lysobacterales</taxon>
        <taxon>Lysobacteraceae</taxon>
        <taxon>Lysobacter</taxon>
    </lineage>
</organism>
<accession>A0ABW2YQQ3</accession>
<comment type="caution">
    <text evidence="2">The sequence shown here is derived from an EMBL/GenBank/DDBJ whole genome shotgun (WGS) entry which is preliminary data.</text>
</comment>
<dbReference type="RefSeq" id="WP_386813601.1">
    <property type="nucleotide sequence ID" value="NZ_JBHTIH010000008.1"/>
</dbReference>
<gene>
    <name evidence="2" type="ORF">ACFQZQ_14295</name>
</gene>
<protein>
    <submittedName>
        <fullName evidence="2">Uncharacterized protein</fullName>
    </submittedName>
</protein>
<feature type="region of interest" description="Disordered" evidence="1">
    <location>
        <begin position="1"/>
        <end position="88"/>
    </location>
</feature>
<dbReference type="EMBL" id="JBHTIH010000008">
    <property type="protein sequence ID" value="MFD0740452.1"/>
    <property type="molecule type" value="Genomic_DNA"/>
</dbReference>
<keyword evidence="3" id="KW-1185">Reference proteome</keyword>
<evidence type="ECO:0000313" key="3">
    <source>
        <dbReference type="Proteomes" id="UP001597090"/>
    </source>
</evidence>
<sequence>MTDERNIAHDKKVADEKRNRGEDPTGNAAVQPQPGKKPAQVDDDTDPSNTRAREMYKDGDAPRDHAHESVDNPPEAEQRDKPQAGDSA</sequence>
<reference evidence="3" key="1">
    <citation type="journal article" date="2019" name="Int. J. Syst. Evol. Microbiol.">
        <title>The Global Catalogue of Microorganisms (GCM) 10K type strain sequencing project: providing services to taxonomists for standard genome sequencing and annotation.</title>
        <authorList>
            <consortium name="The Broad Institute Genomics Platform"/>
            <consortium name="The Broad Institute Genome Sequencing Center for Infectious Disease"/>
            <person name="Wu L."/>
            <person name="Ma J."/>
        </authorList>
    </citation>
    <scope>NUCLEOTIDE SEQUENCE [LARGE SCALE GENOMIC DNA]</scope>
    <source>
        <strain evidence="3">CCUG 55491</strain>
    </source>
</reference>
<name>A0ABW2YQQ3_9GAMM</name>
<feature type="compositionally biased region" description="Basic and acidic residues" evidence="1">
    <location>
        <begin position="51"/>
        <end position="88"/>
    </location>
</feature>
<evidence type="ECO:0000313" key="2">
    <source>
        <dbReference type="EMBL" id="MFD0740452.1"/>
    </source>
</evidence>